<name>A0A8D5U556_9CREN</name>
<dbReference type="Gene3D" id="3.40.830.10">
    <property type="entry name" value="LigB-like"/>
    <property type="match status" value="1"/>
</dbReference>
<dbReference type="AlphaFoldDB" id="A0A8D5U556"/>
<dbReference type="Pfam" id="PF02900">
    <property type="entry name" value="LigB"/>
    <property type="match status" value="1"/>
</dbReference>
<dbReference type="GO" id="GO:0016702">
    <property type="term" value="F:oxidoreductase activity, acting on single donors with incorporation of molecular oxygen, incorporation of two atoms of oxygen"/>
    <property type="evidence" value="ECO:0007669"/>
    <property type="project" value="UniProtKB-ARBA"/>
</dbReference>
<dbReference type="InterPro" id="IPR014436">
    <property type="entry name" value="Extradiol_dOase_DODA"/>
</dbReference>
<keyword evidence="8" id="KW-1185">Reference proteome</keyword>
<evidence type="ECO:0000256" key="2">
    <source>
        <dbReference type="ARBA" id="ARBA00007581"/>
    </source>
</evidence>
<accession>A0A8D5U556</accession>
<dbReference type="Proteomes" id="UP000825123">
    <property type="component" value="Chromosome"/>
</dbReference>
<gene>
    <name evidence="7" type="ORF">KN1_09530</name>
</gene>
<evidence type="ECO:0000256" key="1">
    <source>
        <dbReference type="ARBA" id="ARBA00001947"/>
    </source>
</evidence>
<dbReference type="RefSeq" id="WP_221289652.1">
    <property type="nucleotide sequence ID" value="NZ_AP024597.1"/>
</dbReference>
<dbReference type="GeneID" id="66162702"/>
<reference evidence="7 8" key="1">
    <citation type="submission" date="2021-04" db="EMBL/GenBank/DDBJ databases">
        <title>Complete genome sequence of Stygiolobus sp. KN-1.</title>
        <authorList>
            <person name="Nakamura K."/>
            <person name="Sakai H."/>
            <person name="Kurosawa N."/>
        </authorList>
    </citation>
    <scope>NUCLEOTIDE SEQUENCE [LARGE SCALE GENOMIC DNA]</scope>
    <source>
        <strain evidence="7 8">KN-1</strain>
    </source>
</reference>
<keyword evidence="4" id="KW-0862">Zinc</keyword>
<dbReference type="InterPro" id="IPR004183">
    <property type="entry name" value="Xdiol_dOase_suB"/>
</dbReference>
<dbReference type="KEGG" id="csty:KN1_09530"/>
<dbReference type="CDD" id="cd07363">
    <property type="entry name" value="45_DOPA_Dioxygenase"/>
    <property type="match status" value="1"/>
</dbReference>
<comment type="similarity">
    <text evidence="2">Belongs to the DODA-type extradiol aromatic ring-opening dioxygenase family.</text>
</comment>
<dbReference type="SUPFAM" id="SSF53213">
    <property type="entry name" value="LigB-like"/>
    <property type="match status" value="1"/>
</dbReference>
<feature type="domain" description="Extradiol ring-cleavage dioxygenase class III enzyme subunit B" evidence="6">
    <location>
        <begin position="5"/>
        <end position="233"/>
    </location>
</feature>
<proteinExistence type="inferred from homology"/>
<dbReference type="PANTHER" id="PTHR30096">
    <property type="entry name" value="4,5-DOPA DIOXYGENASE EXTRADIOL-LIKE PROTEIN"/>
    <property type="match status" value="1"/>
</dbReference>
<evidence type="ECO:0000256" key="3">
    <source>
        <dbReference type="ARBA" id="ARBA00022723"/>
    </source>
</evidence>
<evidence type="ECO:0000313" key="8">
    <source>
        <dbReference type="Proteomes" id="UP000825123"/>
    </source>
</evidence>
<protein>
    <submittedName>
        <fullName evidence="7">Dioxygenase</fullName>
    </submittedName>
</protein>
<dbReference type="PANTHER" id="PTHR30096:SF0">
    <property type="entry name" value="4,5-DOPA DIOXYGENASE EXTRADIOL-LIKE PROTEIN"/>
    <property type="match status" value="1"/>
</dbReference>
<dbReference type="EMBL" id="AP024597">
    <property type="protein sequence ID" value="BCU69656.1"/>
    <property type="molecule type" value="Genomic_DNA"/>
</dbReference>
<comment type="cofactor">
    <cofactor evidence="1">
        <name>Zn(2+)</name>
        <dbReference type="ChEBI" id="CHEBI:29105"/>
    </cofactor>
</comment>
<keyword evidence="5" id="KW-0560">Oxidoreductase</keyword>
<evidence type="ECO:0000256" key="5">
    <source>
        <dbReference type="ARBA" id="ARBA00023002"/>
    </source>
</evidence>
<dbReference type="GO" id="GO:0008270">
    <property type="term" value="F:zinc ion binding"/>
    <property type="evidence" value="ECO:0007669"/>
    <property type="project" value="InterPro"/>
</dbReference>
<keyword evidence="3" id="KW-0479">Metal-binding</keyword>
<keyword evidence="7" id="KW-0223">Dioxygenase</keyword>
<dbReference type="PIRSF" id="PIRSF006157">
    <property type="entry name" value="Doxgns_DODA"/>
    <property type="match status" value="1"/>
</dbReference>
<sequence length="251" mass="28720">MLGLLASHGSPTILTEEVEWKKELQRIGKEIRETYNPGVVLVFSPHFISWSNENFVEIGNKLRCIQDFYGFPEELYKFCYEAENDVELAETLSSFLTPDSRWGLDHGAWIPLYYMFPEGIRVVTVSISNKSHEEHYQLGKRIGEVLRDSGRRPLVLATSSPTHRLDLYYLSVRPRPTMFDLILQDLIDGGRFDEIVNAYKVYAKEFKEAMPEGELKTLDMLLGVVQPSKGKVIAYDTPWPGVSMMLASFNS</sequence>
<evidence type="ECO:0000313" key="7">
    <source>
        <dbReference type="EMBL" id="BCU69656.1"/>
    </source>
</evidence>
<organism evidence="7 8">
    <name type="scientific">Stygiolobus caldivivus</name>
    <dbReference type="NCBI Taxonomy" id="2824673"/>
    <lineage>
        <taxon>Archaea</taxon>
        <taxon>Thermoproteota</taxon>
        <taxon>Thermoprotei</taxon>
        <taxon>Sulfolobales</taxon>
        <taxon>Sulfolobaceae</taxon>
        <taxon>Stygiolobus</taxon>
    </lineage>
</organism>
<evidence type="ECO:0000259" key="6">
    <source>
        <dbReference type="Pfam" id="PF02900"/>
    </source>
</evidence>
<dbReference type="GO" id="GO:0008198">
    <property type="term" value="F:ferrous iron binding"/>
    <property type="evidence" value="ECO:0007669"/>
    <property type="project" value="InterPro"/>
</dbReference>
<evidence type="ECO:0000256" key="4">
    <source>
        <dbReference type="ARBA" id="ARBA00022833"/>
    </source>
</evidence>